<evidence type="ECO:0000313" key="8">
    <source>
        <dbReference type="EMBL" id="PTK59176.1"/>
    </source>
</evidence>
<evidence type="ECO:0000256" key="3">
    <source>
        <dbReference type="ARBA" id="ARBA00022840"/>
    </source>
</evidence>
<dbReference type="RefSeq" id="WP_107644203.1">
    <property type="nucleotide sequence ID" value="NZ_PZHR01000027.1"/>
</dbReference>
<comment type="caution">
    <text evidence="8">The sequence shown here is derived from an EMBL/GenBank/DDBJ whole genome shotgun (WGS) entry which is preliminary data.</text>
</comment>
<feature type="domain" description="ATP-grasp" evidence="6">
    <location>
        <begin position="119"/>
        <end position="315"/>
    </location>
</feature>
<dbReference type="GO" id="GO:0005524">
    <property type="term" value="F:ATP binding"/>
    <property type="evidence" value="ECO:0007669"/>
    <property type="project" value="UniProtKB-UniRule"/>
</dbReference>
<dbReference type="NCBIfam" id="NF006367">
    <property type="entry name" value="PRK08591.1"/>
    <property type="match status" value="1"/>
</dbReference>
<protein>
    <submittedName>
        <fullName evidence="8">Acetyl-CoA carboxylase biotin carboxylase subunit</fullName>
    </submittedName>
</protein>
<dbReference type="PROSITE" id="PS50979">
    <property type="entry name" value="BC"/>
    <property type="match status" value="1"/>
</dbReference>
<dbReference type="PANTHER" id="PTHR45007:SF1">
    <property type="entry name" value="CARBOXYLASE, PUTATIVE (AFU_ORTHOLOGUE AFUA_5G07570)-RELATED"/>
    <property type="match status" value="1"/>
</dbReference>
<dbReference type="PROSITE" id="PS00866">
    <property type="entry name" value="CPSASE_1"/>
    <property type="match status" value="1"/>
</dbReference>
<dbReference type="InterPro" id="IPR016185">
    <property type="entry name" value="PreATP-grasp_dom_sf"/>
</dbReference>
<feature type="domain" description="Biotin carboxylation" evidence="7">
    <location>
        <begin position="1"/>
        <end position="444"/>
    </location>
</feature>
<evidence type="ECO:0000259" key="6">
    <source>
        <dbReference type="PROSITE" id="PS50975"/>
    </source>
</evidence>
<evidence type="ECO:0000256" key="5">
    <source>
        <dbReference type="PROSITE-ProRule" id="PRU00409"/>
    </source>
</evidence>
<dbReference type="GO" id="GO:0046872">
    <property type="term" value="F:metal ion binding"/>
    <property type="evidence" value="ECO:0007669"/>
    <property type="project" value="InterPro"/>
</dbReference>
<dbReference type="InterPro" id="IPR005481">
    <property type="entry name" value="BC-like_N"/>
</dbReference>
<dbReference type="FunFam" id="3.30.1490.20:FF:000003">
    <property type="entry name" value="acetyl-CoA carboxylase isoform X1"/>
    <property type="match status" value="1"/>
</dbReference>
<accession>A0A2T4SAV1</accession>
<keyword evidence="4" id="KW-0092">Biotin</keyword>
<dbReference type="Pfam" id="PF00289">
    <property type="entry name" value="Biotin_carb_N"/>
    <property type="match status" value="1"/>
</dbReference>
<dbReference type="Gene3D" id="3.30.470.20">
    <property type="entry name" value="ATP-grasp fold, B domain"/>
    <property type="match status" value="1"/>
</dbReference>
<keyword evidence="1" id="KW-0436">Ligase</keyword>
<evidence type="ECO:0000313" key="9">
    <source>
        <dbReference type="Proteomes" id="UP000240400"/>
    </source>
</evidence>
<evidence type="ECO:0000256" key="4">
    <source>
        <dbReference type="ARBA" id="ARBA00023267"/>
    </source>
</evidence>
<dbReference type="InterPro" id="IPR011764">
    <property type="entry name" value="Biotin_carboxylation_dom"/>
</dbReference>
<dbReference type="InterPro" id="IPR005482">
    <property type="entry name" value="Biotin_COase_C"/>
</dbReference>
<dbReference type="EMBL" id="PZHR01000027">
    <property type="protein sequence ID" value="PTK59176.1"/>
    <property type="molecule type" value="Genomic_DNA"/>
</dbReference>
<name>A0A2T4SAV1_9STAP</name>
<gene>
    <name evidence="8" type="ORF">BUZ61_06665</name>
</gene>
<dbReference type="PROSITE" id="PS50975">
    <property type="entry name" value="ATP_GRASP"/>
    <property type="match status" value="1"/>
</dbReference>
<dbReference type="Proteomes" id="UP000240400">
    <property type="component" value="Unassembled WGS sequence"/>
</dbReference>
<keyword evidence="2 5" id="KW-0547">Nucleotide-binding</keyword>
<organism evidence="8 9">
    <name type="scientific">Staphylococcus nepalensis</name>
    <dbReference type="NCBI Taxonomy" id="214473"/>
    <lineage>
        <taxon>Bacteria</taxon>
        <taxon>Bacillati</taxon>
        <taxon>Bacillota</taxon>
        <taxon>Bacilli</taxon>
        <taxon>Bacillales</taxon>
        <taxon>Staphylococcaceae</taxon>
        <taxon>Staphylococcus</taxon>
    </lineage>
</organism>
<dbReference type="PANTHER" id="PTHR45007">
    <property type="entry name" value="CARBOXYLASE, PUTATIVE (AFU_ORTHOLOGUE AFUA_5G07570)-RELATED"/>
    <property type="match status" value="1"/>
</dbReference>
<evidence type="ECO:0000256" key="1">
    <source>
        <dbReference type="ARBA" id="ARBA00022598"/>
    </source>
</evidence>
<dbReference type="SUPFAM" id="SSF56059">
    <property type="entry name" value="Glutathione synthetase ATP-binding domain-like"/>
    <property type="match status" value="1"/>
</dbReference>
<dbReference type="GO" id="GO:0016874">
    <property type="term" value="F:ligase activity"/>
    <property type="evidence" value="ECO:0007669"/>
    <property type="project" value="UniProtKB-KW"/>
</dbReference>
<proteinExistence type="predicted"/>
<evidence type="ECO:0000256" key="2">
    <source>
        <dbReference type="ARBA" id="ARBA00022741"/>
    </source>
</evidence>
<dbReference type="InterPro" id="IPR005479">
    <property type="entry name" value="CPAse_ATP-bd"/>
</dbReference>
<evidence type="ECO:0000259" key="7">
    <source>
        <dbReference type="PROSITE" id="PS50979"/>
    </source>
</evidence>
<dbReference type="Pfam" id="PF02786">
    <property type="entry name" value="CPSase_L_D2"/>
    <property type="match status" value="1"/>
</dbReference>
<dbReference type="PROSITE" id="PS00867">
    <property type="entry name" value="CPSASE_2"/>
    <property type="match status" value="1"/>
</dbReference>
<dbReference type="Pfam" id="PF02785">
    <property type="entry name" value="Biotin_carb_C"/>
    <property type="match status" value="1"/>
</dbReference>
<reference evidence="8 9" key="1">
    <citation type="journal article" date="2016" name="Front. Microbiol.">
        <title>Comprehensive Phylogenetic Analysis of Bovine Non-aureus Staphylococci Species Based on Whole-Genome Sequencing.</title>
        <authorList>
            <person name="Naushad S."/>
            <person name="Barkema H.W."/>
            <person name="Luby C."/>
            <person name="Condas L.A."/>
            <person name="Nobrega D.B."/>
            <person name="Carson D.A."/>
            <person name="De Buck J."/>
        </authorList>
    </citation>
    <scope>NUCLEOTIDE SEQUENCE [LARGE SCALE GENOMIC DNA]</scope>
    <source>
        <strain evidence="8 9">SNUC 4337</strain>
    </source>
</reference>
<dbReference type="SUPFAM" id="SSF51246">
    <property type="entry name" value="Rudiment single hybrid motif"/>
    <property type="match status" value="1"/>
</dbReference>
<dbReference type="InterPro" id="IPR011054">
    <property type="entry name" value="Rudment_hybrid_motif"/>
</dbReference>
<dbReference type="OrthoDB" id="9807469at2"/>
<dbReference type="FunFam" id="3.40.50.20:FF:000010">
    <property type="entry name" value="Propionyl-CoA carboxylase subunit alpha"/>
    <property type="match status" value="1"/>
</dbReference>
<sequence length="452" mass="50016">MYRCLIANRGEIAVRIIRACREMDIETVAIYALGDESSLHVSLADQAVCIGDANPLDSYLNQERIISAAKITGANAIHPGYGFLSESASFAKNVEQNNIHFIGPTDTTMELMGDKITARQTVDRAGVPIIPGSTAAVESVEAVKEIANDIGYPLVLKAASGGGGKGIRIVKTEENLEKAFKEAKNEGEKYFDDDRVYVETFIPVAKHVEVQVLGDGYDNYIHLGERDCSVQRKNQKLIEESPCAALSESMRASMCNDAVKVARASNYRSAGTIEYLVTDDAYYFIEMNARIQVEHTVTEMRSNRDLLQAQLYLMKHGALPFTQEDILFDGHVIEARINAENPQKQFQPSPGKVKALHLPQGFNVRIDSLLYQGYTVSPNYDSLVAKVIVKASNRALAIKKLKVTLDEMVIDGFTTTADFLYAVLSYPLYADGDANEVDIKFLDRHKIIKEES</sequence>
<dbReference type="SUPFAM" id="SSF52440">
    <property type="entry name" value="PreATP-grasp domain"/>
    <property type="match status" value="1"/>
</dbReference>
<dbReference type="SMART" id="SM00878">
    <property type="entry name" value="Biotin_carb_C"/>
    <property type="match status" value="1"/>
</dbReference>
<dbReference type="InterPro" id="IPR011761">
    <property type="entry name" value="ATP-grasp"/>
</dbReference>
<keyword evidence="3 5" id="KW-0067">ATP-binding</keyword>
<dbReference type="AlphaFoldDB" id="A0A2T4SAV1"/>